<dbReference type="Pfam" id="PF01593">
    <property type="entry name" value="Amino_oxidase"/>
    <property type="match status" value="1"/>
</dbReference>
<dbReference type="Gene3D" id="3.50.50.60">
    <property type="entry name" value="FAD/NAD(P)-binding domain"/>
    <property type="match status" value="1"/>
</dbReference>
<dbReference type="PANTHER" id="PTHR16128:SF5">
    <property type="entry name" value="FAD_NAD(P)-BINDING OXIDOREDUCTASE FAMILY PROTEIN"/>
    <property type="match status" value="1"/>
</dbReference>
<dbReference type="PANTHER" id="PTHR16128">
    <property type="entry name" value="FAD/NAD(P)-BINDING OXIDOREDUCTASE FAMILY PROTEIN"/>
    <property type="match status" value="1"/>
</dbReference>
<organism evidence="2 3">
    <name type="scientific">Halomonas stenophila</name>
    <dbReference type="NCBI Taxonomy" id="795312"/>
    <lineage>
        <taxon>Bacteria</taxon>
        <taxon>Pseudomonadati</taxon>
        <taxon>Pseudomonadota</taxon>
        <taxon>Gammaproteobacteria</taxon>
        <taxon>Oceanospirillales</taxon>
        <taxon>Halomonadaceae</taxon>
        <taxon>Halomonas</taxon>
    </lineage>
</organism>
<dbReference type="AlphaFoldDB" id="A0A7W5HLS8"/>
<feature type="domain" description="Amine oxidase" evidence="1">
    <location>
        <begin position="111"/>
        <end position="331"/>
    </location>
</feature>
<dbReference type="InterPro" id="IPR002937">
    <property type="entry name" value="Amino_oxidase"/>
</dbReference>
<accession>A0A7W5HLS8</accession>
<dbReference type="InterPro" id="IPR036188">
    <property type="entry name" value="FAD/NAD-bd_sf"/>
</dbReference>
<protein>
    <recommendedName>
        <fullName evidence="1">Amine oxidase domain-containing protein</fullName>
    </recommendedName>
</protein>
<dbReference type="RefSeq" id="WP_183384381.1">
    <property type="nucleotide sequence ID" value="NZ_JACHXR010000008.1"/>
</dbReference>
<dbReference type="EMBL" id="JACHXR010000008">
    <property type="protein sequence ID" value="MBB3231911.1"/>
    <property type="molecule type" value="Genomic_DNA"/>
</dbReference>
<sequence length="350" mass="37273">MIPHPDSTAVIGAGIAGLACARALADAGRPVAVFDKGRGPGGRMSSRHLTGAVVELGAQYFSVSDATFRERVAGWQRAGVVAPWPAAVWRLAAGDAARRVDDRPRFTGAPRMSALLRHLADDLPLHTATRIVALENAADGWRLVSEAGTRHGPFRAVALALPTPQAEALVAPHDAALAEACRGIPQRACWAGWAQFDAPLPALPGLAADWQALEPAEGPLRLVTRNQTKPGRETQGESLTLLARLAWSEQHLEEDAGSVTARLLDALQAALPEGITLPMPRHSGAHRWRFAQPAPPTERGALDFRLGEGGLALCGDAWRDARVEDAWLSGHHLGLALTRRHPTPHPTETA</sequence>
<evidence type="ECO:0000313" key="3">
    <source>
        <dbReference type="Proteomes" id="UP000518892"/>
    </source>
</evidence>
<evidence type="ECO:0000259" key="1">
    <source>
        <dbReference type="Pfam" id="PF01593"/>
    </source>
</evidence>
<dbReference type="SUPFAM" id="SSF51905">
    <property type="entry name" value="FAD/NAD(P)-binding domain"/>
    <property type="match status" value="1"/>
</dbReference>
<keyword evidence="3" id="KW-1185">Reference proteome</keyword>
<dbReference type="Proteomes" id="UP000518892">
    <property type="component" value="Unassembled WGS sequence"/>
</dbReference>
<dbReference type="GO" id="GO:0016491">
    <property type="term" value="F:oxidoreductase activity"/>
    <property type="evidence" value="ECO:0007669"/>
    <property type="project" value="InterPro"/>
</dbReference>
<gene>
    <name evidence="2" type="ORF">FHR97_002774</name>
</gene>
<evidence type="ECO:0000313" key="2">
    <source>
        <dbReference type="EMBL" id="MBB3231911.1"/>
    </source>
</evidence>
<dbReference type="Gene3D" id="3.90.660.10">
    <property type="match status" value="1"/>
</dbReference>
<dbReference type="Pfam" id="PF13450">
    <property type="entry name" value="NAD_binding_8"/>
    <property type="match status" value="1"/>
</dbReference>
<comment type="caution">
    <text evidence="2">The sequence shown here is derived from an EMBL/GenBank/DDBJ whole genome shotgun (WGS) entry which is preliminary data.</text>
</comment>
<reference evidence="2 3" key="1">
    <citation type="submission" date="2020-08" db="EMBL/GenBank/DDBJ databases">
        <title>Genomic Encyclopedia of Type Strains, Phase III (KMG-III): the genomes of soil and plant-associated and newly described type strains.</title>
        <authorList>
            <person name="Whitman W."/>
        </authorList>
    </citation>
    <scope>NUCLEOTIDE SEQUENCE [LARGE SCALE GENOMIC DNA]</scope>
    <source>
        <strain evidence="2 3">CECT 7744</strain>
    </source>
</reference>
<proteinExistence type="predicted"/>
<name>A0A7W5HLS8_9GAMM</name>